<organism evidence="3 4">
    <name type="scientific">Aquimarina mytili</name>
    <dbReference type="NCBI Taxonomy" id="874423"/>
    <lineage>
        <taxon>Bacteria</taxon>
        <taxon>Pseudomonadati</taxon>
        <taxon>Bacteroidota</taxon>
        <taxon>Flavobacteriia</taxon>
        <taxon>Flavobacteriales</taxon>
        <taxon>Flavobacteriaceae</taxon>
        <taxon>Aquimarina</taxon>
    </lineage>
</organism>
<evidence type="ECO:0008006" key="5">
    <source>
        <dbReference type="Google" id="ProtNLM"/>
    </source>
</evidence>
<feature type="signal peptide" evidence="2">
    <location>
        <begin position="1"/>
        <end position="17"/>
    </location>
</feature>
<accession>A0A936ZVJ2</accession>
<keyword evidence="4" id="KW-1185">Reference proteome</keyword>
<feature type="chain" id="PRO_5037589941" description="TonB C-terminal domain-containing protein" evidence="2">
    <location>
        <begin position="18"/>
        <end position="119"/>
    </location>
</feature>
<dbReference type="Proteomes" id="UP000651057">
    <property type="component" value="Unassembled WGS sequence"/>
</dbReference>
<reference evidence="3" key="1">
    <citation type="submission" date="2021-01" db="EMBL/GenBank/DDBJ databases">
        <authorList>
            <person name="Zhong Y.L."/>
        </authorList>
    </citation>
    <scope>NUCLEOTIDE SEQUENCE</scope>
    <source>
        <strain evidence="3">KCTC 23302</strain>
    </source>
</reference>
<protein>
    <recommendedName>
        <fullName evidence="5">TonB C-terminal domain-containing protein</fullName>
    </recommendedName>
</protein>
<gene>
    <name evidence="3" type="ORF">JJQ60_05635</name>
</gene>
<evidence type="ECO:0000256" key="1">
    <source>
        <dbReference type="SAM" id="MobiDB-lite"/>
    </source>
</evidence>
<evidence type="ECO:0000313" key="4">
    <source>
        <dbReference type="Proteomes" id="UP000651057"/>
    </source>
</evidence>
<feature type="region of interest" description="Disordered" evidence="1">
    <location>
        <begin position="23"/>
        <end position="49"/>
    </location>
</feature>
<proteinExistence type="predicted"/>
<name>A0A936ZVJ2_9FLAO</name>
<comment type="caution">
    <text evidence="3">The sequence shown here is derived from an EMBL/GenBank/DDBJ whole genome shotgun (WGS) entry which is preliminary data.</text>
</comment>
<sequence>MKLFLAITLICMSLGNASPMITESAYSSDKEKTDRKKKKEDEKDAAKNKNLHSVKKWKITIQYTNGTMISKTIVVADNSKLSALETAFAEADKYLENKRNVKEYSVSPVTSNYVLLAGD</sequence>
<dbReference type="AlphaFoldDB" id="A0A936ZVJ2"/>
<dbReference type="EMBL" id="JAERQJ010000002">
    <property type="protein sequence ID" value="MBL0682986.1"/>
    <property type="molecule type" value="Genomic_DNA"/>
</dbReference>
<evidence type="ECO:0000256" key="2">
    <source>
        <dbReference type="SAM" id="SignalP"/>
    </source>
</evidence>
<dbReference type="RefSeq" id="WP_201917564.1">
    <property type="nucleotide sequence ID" value="NZ_BAABAX010000023.1"/>
</dbReference>
<evidence type="ECO:0000313" key="3">
    <source>
        <dbReference type="EMBL" id="MBL0682986.1"/>
    </source>
</evidence>
<keyword evidence="2" id="KW-0732">Signal</keyword>
<feature type="compositionally biased region" description="Basic and acidic residues" evidence="1">
    <location>
        <begin position="28"/>
        <end position="47"/>
    </location>
</feature>